<dbReference type="Gene3D" id="2.30.110.10">
    <property type="entry name" value="Electron Transport, Fmn-binding Protein, Chain A"/>
    <property type="match status" value="1"/>
</dbReference>
<sequence>MFRAGLGMVFGRRLVMVEHVGRVSRRARLVVLEVLLRERTGVVVASGYGRASQWLRNVRAEPRVRLWWGRMRGVPARARVLDPDESRRLLEEYRRAHPGQARIVASVFGLTELTADDPLPEDIGRRIPLVRLDLT</sequence>
<evidence type="ECO:0000313" key="1">
    <source>
        <dbReference type="EMBL" id="MCP2261626.1"/>
    </source>
</evidence>
<organism evidence="1 2">
    <name type="scientific">Streptoalloteichus tenebrarius (strain ATCC 17920 / DSM 40477 / JCM 4838 / CBS 697.72 / NBRC 16177 / NCIMB 11028 / NRRL B-12390 / A12253. 1 / ISP 5477)</name>
    <name type="common">Streptomyces tenebrarius</name>
    <dbReference type="NCBI Taxonomy" id="1933"/>
    <lineage>
        <taxon>Bacteria</taxon>
        <taxon>Bacillati</taxon>
        <taxon>Actinomycetota</taxon>
        <taxon>Actinomycetes</taxon>
        <taxon>Pseudonocardiales</taxon>
        <taxon>Pseudonocardiaceae</taxon>
        <taxon>Streptoalloteichus</taxon>
    </lineage>
</organism>
<comment type="caution">
    <text evidence="1">The sequence shown here is derived from an EMBL/GenBank/DDBJ whole genome shotgun (WGS) entry which is preliminary data.</text>
</comment>
<dbReference type="NCBIfam" id="TIGR00026">
    <property type="entry name" value="hi_GC_TIGR00026"/>
    <property type="match status" value="1"/>
</dbReference>
<name>A0ABT1I1K7_STRSD</name>
<proteinExistence type="predicted"/>
<dbReference type="Proteomes" id="UP001205311">
    <property type="component" value="Unassembled WGS sequence"/>
</dbReference>
<dbReference type="InterPro" id="IPR004378">
    <property type="entry name" value="F420H2_quin_Rdtase"/>
</dbReference>
<reference evidence="1 2" key="1">
    <citation type="submission" date="2022-06" db="EMBL/GenBank/DDBJ databases">
        <title>Genomic Encyclopedia of Archaeal and Bacterial Type Strains, Phase II (KMG-II): from individual species to whole genera.</title>
        <authorList>
            <person name="Goeker M."/>
        </authorList>
    </citation>
    <scope>NUCLEOTIDE SEQUENCE [LARGE SCALE GENOMIC DNA]</scope>
    <source>
        <strain evidence="1 2">DSM 40477</strain>
    </source>
</reference>
<gene>
    <name evidence="1" type="ORF">LX15_005352</name>
</gene>
<dbReference type="SUPFAM" id="SSF50475">
    <property type="entry name" value="FMN-binding split barrel"/>
    <property type="match status" value="1"/>
</dbReference>
<protein>
    <submittedName>
        <fullName evidence="1">Deazaflavin-dependent oxidoreductase, nitroreductase family</fullName>
    </submittedName>
</protein>
<accession>A0ABT1I1K7</accession>
<dbReference type="InterPro" id="IPR012349">
    <property type="entry name" value="Split_barrel_FMN-bd"/>
</dbReference>
<dbReference type="EMBL" id="JAMTCP010000045">
    <property type="protein sequence ID" value="MCP2261626.1"/>
    <property type="molecule type" value="Genomic_DNA"/>
</dbReference>
<dbReference type="Pfam" id="PF04075">
    <property type="entry name" value="F420H2_quin_red"/>
    <property type="match status" value="1"/>
</dbReference>
<keyword evidence="2" id="KW-1185">Reference proteome</keyword>
<evidence type="ECO:0000313" key="2">
    <source>
        <dbReference type="Proteomes" id="UP001205311"/>
    </source>
</evidence>